<keyword evidence="3" id="KW-1185">Reference proteome</keyword>
<dbReference type="AlphaFoldDB" id="A0AAW1FHP5"/>
<feature type="compositionally biased region" description="Polar residues" evidence="1">
    <location>
        <begin position="1"/>
        <end position="10"/>
    </location>
</feature>
<feature type="compositionally biased region" description="Polar residues" evidence="1">
    <location>
        <begin position="18"/>
        <end position="27"/>
    </location>
</feature>
<evidence type="ECO:0000256" key="1">
    <source>
        <dbReference type="SAM" id="MobiDB-lite"/>
    </source>
</evidence>
<reference evidence="2 3" key="1">
    <citation type="journal article" date="2024" name="Genome Biol. Evol.">
        <title>Chromosome-level genome assembly of the viviparous eelpout Zoarces viviparus.</title>
        <authorList>
            <person name="Fuhrmann N."/>
            <person name="Brasseur M.V."/>
            <person name="Bakowski C.E."/>
            <person name="Podsiadlowski L."/>
            <person name="Prost S."/>
            <person name="Krehenwinkel H."/>
            <person name="Mayer C."/>
        </authorList>
    </citation>
    <scope>NUCLEOTIDE SEQUENCE [LARGE SCALE GENOMIC DNA]</scope>
    <source>
        <strain evidence="2">NO-MEL_2022_Ind0_liver</strain>
    </source>
</reference>
<feature type="region of interest" description="Disordered" evidence="1">
    <location>
        <begin position="1"/>
        <end position="78"/>
    </location>
</feature>
<dbReference type="Proteomes" id="UP001488805">
    <property type="component" value="Unassembled WGS sequence"/>
</dbReference>
<sequence>MLTRSGSDTPGHTGHVLIQSTRVFPSNQRHEAGTGPAPGPGPGPGPVQITIQKLRQKPGQAPPPRAAGSSQSGGDVVTSRFGAGARGLVLAALKHRCNSDHSDLQTRLQVTHLDPTAGLLQQTSRAASIAVETRPVTMATPHHDQWTDTSR</sequence>
<accession>A0AAW1FHP5</accession>
<name>A0AAW1FHP5_ZOAVI</name>
<comment type="caution">
    <text evidence="2">The sequence shown here is derived from an EMBL/GenBank/DDBJ whole genome shotgun (WGS) entry which is preliminary data.</text>
</comment>
<evidence type="ECO:0000313" key="3">
    <source>
        <dbReference type="Proteomes" id="UP001488805"/>
    </source>
</evidence>
<evidence type="ECO:0000313" key="2">
    <source>
        <dbReference type="EMBL" id="KAK9534298.1"/>
    </source>
</evidence>
<organism evidence="2 3">
    <name type="scientific">Zoarces viviparus</name>
    <name type="common">Viviparous eelpout</name>
    <name type="synonym">Blennius viviparus</name>
    <dbReference type="NCBI Taxonomy" id="48416"/>
    <lineage>
        <taxon>Eukaryota</taxon>
        <taxon>Metazoa</taxon>
        <taxon>Chordata</taxon>
        <taxon>Craniata</taxon>
        <taxon>Vertebrata</taxon>
        <taxon>Euteleostomi</taxon>
        <taxon>Actinopterygii</taxon>
        <taxon>Neopterygii</taxon>
        <taxon>Teleostei</taxon>
        <taxon>Neoteleostei</taxon>
        <taxon>Acanthomorphata</taxon>
        <taxon>Eupercaria</taxon>
        <taxon>Perciformes</taxon>
        <taxon>Cottioidei</taxon>
        <taxon>Zoarcales</taxon>
        <taxon>Zoarcidae</taxon>
        <taxon>Zoarcinae</taxon>
        <taxon>Zoarces</taxon>
    </lineage>
</organism>
<proteinExistence type="predicted"/>
<protein>
    <submittedName>
        <fullName evidence="2">Uncharacterized protein</fullName>
    </submittedName>
</protein>
<gene>
    <name evidence="2" type="ORF">VZT92_009352</name>
</gene>
<dbReference type="EMBL" id="JBCEZU010000067">
    <property type="protein sequence ID" value="KAK9534298.1"/>
    <property type="molecule type" value="Genomic_DNA"/>
</dbReference>